<keyword evidence="2" id="KW-1185">Reference proteome</keyword>
<dbReference type="Pfam" id="PF12079">
    <property type="entry name" value="DUF3558"/>
    <property type="match status" value="1"/>
</dbReference>
<dbReference type="Proteomes" id="UP000019150">
    <property type="component" value="Chromosome"/>
</dbReference>
<reference evidence="1 2" key="1">
    <citation type="journal article" date="2014" name="Appl. Environ. Microbiol.">
        <title>Insights into the Microbial Degradation of Rubber and Gutta-Percha by Analysis of the Complete Genome of Nocardia nova SH22a.</title>
        <authorList>
            <person name="Luo Q."/>
            <person name="Hiessl S."/>
            <person name="Poehlein A."/>
            <person name="Daniel R."/>
            <person name="Steinbuchel A."/>
        </authorList>
    </citation>
    <scope>NUCLEOTIDE SEQUENCE [LARGE SCALE GENOMIC DNA]</scope>
    <source>
        <strain evidence="1">SH22a</strain>
    </source>
</reference>
<name>W5TP80_9NOCA</name>
<dbReference type="InterPro" id="IPR024520">
    <property type="entry name" value="DUF3558"/>
</dbReference>
<dbReference type="HOGENOM" id="CLU_1853129_0_0_11"/>
<dbReference type="PATRIC" id="fig|1415166.3.peg.6463"/>
<dbReference type="STRING" id="1415166.NONO_c62920"/>
<organism evidence="1 2">
    <name type="scientific">Nocardia nova SH22a</name>
    <dbReference type="NCBI Taxonomy" id="1415166"/>
    <lineage>
        <taxon>Bacteria</taxon>
        <taxon>Bacillati</taxon>
        <taxon>Actinomycetota</taxon>
        <taxon>Actinomycetes</taxon>
        <taxon>Mycobacteriales</taxon>
        <taxon>Nocardiaceae</taxon>
        <taxon>Nocardia</taxon>
    </lineage>
</organism>
<dbReference type="AlphaFoldDB" id="W5TP80"/>
<dbReference type="KEGG" id="nno:NONO_c62920"/>
<protein>
    <submittedName>
        <fullName evidence="1">Uncharacterized protein</fullName>
    </submittedName>
</protein>
<sequence>MIPDSAIRKAGYNPDTRKRYAGEVSPPKIILGCSFFEGSSSAYGLKIASSNTSLAEDKKFWENPAYRHDPVTTVTVNGRDGFSAKPMYQSEKCYLYFPTKFGDVALIRTSMPDSMSYDPCTGMVDLAELIEPTVGADN</sequence>
<evidence type="ECO:0000313" key="1">
    <source>
        <dbReference type="EMBL" id="AHH21062.1"/>
    </source>
</evidence>
<dbReference type="EMBL" id="CP006850">
    <property type="protein sequence ID" value="AHH21062.1"/>
    <property type="molecule type" value="Genomic_DNA"/>
</dbReference>
<proteinExistence type="predicted"/>
<gene>
    <name evidence="1" type="ORF">NONO_c62920</name>
</gene>
<accession>W5TP80</accession>
<evidence type="ECO:0000313" key="2">
    <source>
        <dbReference type="Proteomes" id="UP000019150"/>
    </source>
</evidence>